<dbReference type="AlphaFoldDB" id="A0A1H2X1H8"/>
<dbReference type="GeneID" id="78333752"/>
<dbReference type="EMBL" id="FNOP01000007">
    <property type="protein sequence ID" value="SDW86354.1"/>
    <property type="molecule type" value="Genomic_DNA"/>
</dbReference>
<comment type="caution">
    <text evidence="1">The sequence shown here is derived from an EMBL/GenBank/DDBJ whole genome shotgun (WGS) entry which is preliminary data.</text>
</comment>
<evidence type="ECO:0008006" key="3">
    <source>
        <dbReference type="Google" id="ProtNLM"/>
    </source>
</evidence>
<dbReference type="InterPro" id="IPR007169">
    <property type="entry name" value="RemA-like"/>
</dbReference>
<organism evidence="1 2">
    <name type="scientific">Acidaminococcus fermentans</name>
    <dbReference type="NCBI Taxonomy" id="905"/>
    <lineage>
        <taxon>Bacteria</taxon>
        <taxon>Bacillati</taxon>
        <taxon>Bacillota</taxon>
        <taxon>Negativicutes</taxon>
        <taxon>Acidaminococcales</taxon>
        <taxon>Acidaminococcaceae</taxon>
        <taxon>Acidaminococcus</taxon>
    </lineage>
</organism>
<dbReference type="RefSeq" id="WP_012937408.1">
    <property type="nucleotide sequence ID" value="NZ_CALAKB010000044.1"/>
</dbReference>
<sequence length="75" mass="8661">MYLHVGNNYVVRCDEIIGIFDIRNKRTNIYRFFLKPRLGTDQVIDLTGDFPAASCVVTRDKIILSGISSRTLRKR</sequence>
<dbReference type="Proteomes" id="UP000182379">
    <property type="component" value="Unassembled WGS sequence"/>
</dbReference>
<dbReference type="NCBIfam" id="NF046065">
    <property type="entry name" value="MtxRegRemB"/>
    <property type="match status" value="1"/>
</dbReference>
<reference evidence="1 2" key="1">
    <citation type="submission" date="2016-10" db="EMBL/GenBank/DDBJ databases">
        <authorList>
            <person name="Varghese N."/>
            <person name="Submissions S."/>
        </authorList>
    </citation>
    <scope>NUCLEOTIDE SEQUENCE [LARGE SCALE GENOMIC DNA]</scope>
    <source>
        <strain evidence="1 2">WCC6</strain>
    </source>
</reference>
<name>A0A1H2X1H8_ACIFE</name>
<dbReference type="Pfam" id="PF04025">
    <property type="entry name" value="RemA-like"/>
    <property type="match status" value="1"/>
</dbReference>
<gene>
    <name evidence="1" type="ORF">SAMN05216495_10780</name>
</gene>
<evidence type="ECO:0000313" key="1">
    <source>
        <dbReference type="EMBL" id="SDW86354.1"/>
    </source>
</evidence>
<accession>A0A1H2X1H8</accession>
<protein>
    <recommendedName>
        <fullName evidence="3">DUF370 domain-containing protein</fullName>
    </recommendedName>
</protein>
<dbReference type="OMA" id="AYPPASC"/>
<proteinExistence type="predicted"/>
<evidence type="ECO:0000313" key="2">
    <source>
        <dbReference type="Proteomes" id="UP000182379"/>
    </source>
</evidence>